<dbReference type="Gene3D" id="2.102.10.10">
    <property type="entry name" value="Rieske [2Fe-2S] iron-sulphur domain"/>
    <property type="match status" value="1"/>
</dbReference>
<dbReference type="NCBIfam" id="NF042948">
    <property type="entry name" value="3PPDioc_HcaC"/>
    <property type="match status" value="1"/>
</dbReference>
<evidence type="ECO:0000256" key="1">
    <source>
        <dbReference type="ARBA" id="ARBA00022714"/>
    </source>
</evidence>
<dbReference type="Pfam" id="PF00355">
    <property type="entry name" value="Rieske"/>
    <property type="match status" value="1"/>
</dbReference>
<feature type="domain" description="Rieske" evidence="5">
    <location>
        <begin position="4"/>
        <end position="99"/>
    </location>
</feature>
<accession>A0ABY7U452</accession>
<dbReference type="EC" id="1.14.12.19" evidence="6"/>
<keyword evidence="1" id="KW-0001">2Fe-2S</keyword>
<evidence type="ECO:0000313" key="7">
    <source>
        <dbReference type="Proteomes" id="UP001218231"/>
    </source>
</evidence>
<dbReference type="InterPro" id="IPR036922">
    <property type="entry name" value="Rieske_2Fe-2S_sf"/>
</dbReference>
<keyword evidence="6" id="KW-0223">Dioxygenase</keyword>
<proteinExistence type="predicted"/>
<dbReference type="GO" id="GO:0008695">
    <property type="term" value="F:3-phenylpropionate dioxygenase activity"/>
    <property type="evidence" value="ECO:0007669"/>
    <property type="project" value="UniProtKB-EC"/>
</dbReference>
<evidence type="ECO:0000256" key="4">
    <source>
        <dbReference type="ARBA" id="ARBA00023014"/>
    </source>
</evidence>
<dbReference type="Proteomes" id="UP001218231">
    <property type="component" value="Plasmid unnamed1"/>
</dbReference>
<keyword evidence="2" id="KW-0479">Metal-binding</keyword>
<keyword evidence="6" id="KW-0614">Plasmid</keyword>
<dbReference type="PROSITE" id="PS51296">
    <property type="entry name" value="RIESKE"/>
    <property type="match status" value="1"/>
</dbReference>
<dbReference type="PANTHER" id="PTHR21496:SF23">
    <property type="entry name" value="3-PHENYLPROPIONATE_CINNAMIC ACID DIOXYGENASE FERREDOXIN SUBUNIT"/>
    <property type="match status" value="1"/>
</dbReference>
<keyword evidence="6" id="KW-0560">Oxidoreductase</keyword>
<dbReference type="InterPro" id="IPR017941">
    <property type="entry name" value="Rieske_2Fe-2S"/>
</dbReference>
<evidence type="ECO:0000256" key="2">
    <source>
        <dbReference type="ARBA" id="ARBA00022723"/>
    </source>
</evidence>
<protein>
    <submittedName>
        <fullName evidence="6">Bifunctional 3-phenylpropionate/cinnamic acid dioxygenase ferredoxin subunit</fullName>
        <ecNumber evidence="6">1.14.12.19</ecNumber>
    </submittedName>
</protein>
<dbReference type="PANTHER" id="PTHR21496">
    <property type="entry name" value="FERREDOXIN-RELATED"/>
    <property type="match status" value="1"/>
</dbReference>
<name>A0ABY7U452_9SPHN</name>
<dbReference type="EMBL" id="CP117418">
    <property type="protein sequence ID" value="WCT79390.1"/>
    <property type="molecule type" value="Genomic_DNA"/>
</dbReference>
<keyword evidence="3" id="KW-0408">Iron</keyword>
<evidence type="ECO:0000256" key="3">
    <source>
        <dbReference type="ARBA" id="ARBA00023004"/>
    </source>
</evidence>
<gene>
    <name evidence="6" type="ORF">PQ457_20570</name>
</gene>
<dbReference type="CDD" id="cd03528">
    <property type="entry name" value="Rieske_RO_ferredoxin"/>
    <property type="match status" value="1"/>
</dbReference>
<reference evidence="6 7" key="1">
    <citation type="submission" date="2023-02" db="EMBL/GenBank/DDBJ databases">
        <title>Genome sequence of Novosphingobium humi KACC 19094.</title>
        <authorList>
            <person name="Kim S."/>
            <person name="Heo J."/>
            <person name="Kwon S.-W."/>
        </authorList>
    </citation>
    <scope>NUCLEOTIDE SEQUENCE [LARGE SCALE GENOMIC DNA]</scope>
    <source>
        <strain evidence="6 7">KACC 19094</strain>
        <plasmid evidence="6 7">unnamed1</plasmid>
    </source>
</reference>
<evidence type="ECO:0000313" key="6">
    <source>
        <dbReference type="EMBL" id="WCT79390.1"/>
    </source>
</evidence>
<keyword evidence="4" id="KW-0411">Iron-sulfur</keyword>
<geneLocation type="plasmid" evidence="6 7">
    <name>unnamed1</name>
</geneLocation>
<evidence type="ECO:0000259" key="5">
    <source>
        <dbReference type="PROSITE" id="PS51296"/>
    </source>
</evidence>
<keyword evidence="7" id="KW-1185">Reference proteome</keyword>
<dbReference type="SUPFAM" id="SSF50022">
    <property type="entry name" value="ISP domain"/>
    <property type="match status" value="1"/>
</dbReference>
<organism evidence="6 7">
    <name type="scientific">Novosphingobium humi</name>
    <dbReference type="NCBI Taxonomy" id="2282397"/>
    <lineage>
        <taxon>Bacteria</taxon>
        <taxon>Pseudomonadati</taxon>
        <taxon>Pseudomonadota</taxon>
        <taxon>Alphaproteobacteria</taxon>
        <taxon>Sphingomonadales</taxon>
        <taxon>Sphingomonadaceae</taxon>
        <taxon>Novosphingobium</taxon>
    </lineage>
</organism>
<sequence>MTKFHVCAAADLPSGEAKRIESEPAVSVFHVGGEYFALADLCTHGDASMADGYIEDDCTVECPLHAARFCLRTGKALSQPAYIDLATYPVSIEDGEIYVTVESAA</sequence>
<dbReference type="InterPro" id="IPR053387">
    <property type="entry name" value="Ring-hydroxylating_fd"/>
</dbReference>
<dbReference type="RefSeq" id="WP_168601967.1">
    <property type="nucleotide sequence ID" value="NZ_CP103869.1"/>
</dbReference>
<dbReference type="NCBIfam" id="NF007422">
    <property type="entry name" value="PRK09965.1"/>
    <property type="match status" value="1"/>
</dbReference>